<organism evidence="14 15">
    <name type="scientific">Tectimicrobiota bacterium</name>
    <dbReference type="NCBI Taxonomy" id="2528274"/>
    <lineage>
        <taxon>Bacteria</taxon>
        <taxon>Pseudomonadati</taxon>
        <taxon>Nitrospinota/Tectimicrobiota group</taxon>
        <taxon>Candidatus Tectimicrobiota</taxon>
    </lineage>
</organism>
<dbReference type="Pfam" id="PF00133">
    <property type="entry name" value="tRNA-synt_1"/>
    <property type="match status" value="1"/>
</dbReference>
<dbReference type="Proteomes" id="UP000741360">
    <property type="component" value="Unassembled WGS sequence"/>
</dbReference>
<evidence type="ECO:0000256" key="8">
    <source>
        <dbReference type="ARBA" id="ARBA00023146"/>
    </source>
</evidence>
<keyword evidence="8 12" id="KW-0030">Aminoacyl-tRNA synthetase</keyword>
<keyword evidence="6 12" id="KW-0067">ATP-binding</keyword>
<evidence type="ECO:0000259" key="13">
    <source>
        <dbReference type="Pfam" id="PF00133"/>
    </source>
</evidence>
<evidence type="ECO:0000256" key="10">
    <source>
        <dbReference type="ARBA" id="ARBA00048359"/>
    </source>
</evidence>
<reference evidence="14" key="1">
    <citation type="submission" date="2020-07" db="EMBL/GenBank/DDBJ databases">
        <title>Huge and variable diversity of episymbiotic CPR bacteria and DPANN archaea in groundwater ecosystems.</title>
        <authorList>
            <person name="He C.Y."/>
            <person name="Keren R."/>
            <person name="Whittaker M."/>
            <person name="Farag I.F."/>
            <person name="Doudna J."/>
            <person name="Cate J.H.D."/>
            <person name="Banfield J.F."/>
        </authorList>
    </citation>
    <scope>NUCLEOTIDE SEQUENCE</scope>
    <source>
        <strain evidence="14">NC_groundwater_717_Ag_S-0.2um_59_8</strain>
    </source>
</reference>
<sequence>MDVKDTLNLPRTDFPMKANLVKKEPELLRRWDEMDVYGRIRRAARGRPLYILHDGPPYANGHIHIGTALNKILKDFVVKVKTMEGQDAVFVPGWDCHGLPIEHQVDQELGPRKRELSKKEIRQHCREFANSYIDIQREEFKRLGGFADWDHPYLTMSYGYEATIVRELGKFIGKGSVYRGKKPVHWCPECVTALAEAEVEYDEHTSPSIYVKFPVEDSAVNARLPELKGKKVSVIIWTTTPWTLPANLAICLHPDFEYSAVAVGEEVYLIAKELVAEVARKLGFGDYEILGTWKGTVLEGIETQHPFVSGDHPLLPSPSNRLRARGNVNSSGHRLSSLVLGTHVTLDQGTGCVHTAPGHGQEDYEIADKYDLAVYSPVDDRGCFTREAGSWLEGKSVWDANPVIIKRLKDSGHLLLEETITHSYPHCWRCKNPVIYRATSQWFISMEKDDLRRNSLEEIKRVQWIPAWGEERISNMIATRPDWCISRQRAWGVPITVFYCRGCDAPLASQEVAERVAALVEQHGADVWFEQDADQLLLPGTHCQYCDGQTFYKEMDILDVWFDSGV</sequence>
<keyword evidence="5 12" id="KW-0547">Nucleotide-binding</keyword>
<dbReference type="SUPFAM" id="SSF52374">
    <property type="entry name" value="Nucleotidylyl transferase"/>
    <property type="match status" value="1"/>
</dbReference>
<dbReference type="GO" id="GO:0006428">
    <property type="term" value="P:isoleucyl-tRNA aminoacylation"/>
    <property type="evidence" value="ECO:0007669"/>
    <property type="project" value="UniProtKB-UniRule"/>
</dbReference>
<evidence type="ECO:0000256" key="9">
    <source>
        <dbReference type="ARBA" id="ARBA00025217"/>
    </source>
</evidence>
<dbReference type="InterPro" id="IPR050081">
    <property type="entry name" value="Ile-tRNA_ligase"/>
</dbReference>
<dbReference type="InterPro" id="IPR002301">
    <property type="entry name" value="Ile-tRNA-ligase"/>
</dbReference>
<keyword evidence="3" id="KW-0963">Cytoplasm</keyword>
<dbReference type="SUPFAM" id="SSF50677">
    <property type="entry name" value="ValRS/IleRS/LeuRS editing domain"/>
    <property type="match status" value="1"/>
</dbReference>
<dbReference type="GO" id="GO:0004822">
    <property type="term" value="F:isoleucine-tRNA ligase activity"/>
    <property type="evidence" value="ECO:0007669"/>
    <property type="project" value="UniProtKB-UniRule"/>
</dbReference>
<evidence type="ECO:0000256" key="6">
    <source>
        <dbReference type="ARBA" id="ARBA00022840"/>
    </source>
</evidence>
<dbReference type="FunFam" id="3.40.50.620:FF:000042">
    <property type="entry name" value="Isoleucine--tRNA ligase"/>
    <property type="match status" value="1"/>
</dbReference>
<evidence type="ECO:0000256" key="11">
    <source>
        <dbReference type="NCBIfam" id="TIGR00392"/>
    </source>
</evidence>
<keyword evidence="7 12" id="KW-0648">Protein biosynthesis</keyword>
<evidence type="ECO:0000256" key="2">
    <source>
        <dbReference type="ARBA" id="ARBA00013165"/>
    </source>
</evidence>
<comment type="function">
    <text evidence="9">Catalyzes the attachment of isoleucine to tRNA(Ile). As IleRS can inadvertently accommodate and process structurally similar amino acids such as valine, to avoid such errors it has two additional distinct tRNA(Ile)-dependent editing activities. One activity is designated as 'pretransfer' editing and involves the hydrolysis of activated Val-AMP. The other activity is designated 'posttransfer' editing and involves deacylation of mischarged Val-tRNA(Ile).</text>
</comment>
<dbReference type="GO" id="GO:0002161">
    <property type="term" value="F:aminoacyl-tRNA deacylase activity"/>
    <property type="evidence" value="ECO:0007669"/>
    <property type="project" value="InterPro"/>
</dbReference>
<dbReference type="InterPro" id="IPR001412">
    <property type="entry name" value="aa-tRNA-synth_I_CS"/>
</dbReference>
<dbReference type="InterPro" id="IPR009008">
    <property type="entry name" value="Val/Leu/Ile-tRNA-synth_edit"/>
</dbReference>
<feature type="non-terminal residue" evidence="14">
    <location>
        <position position="566"/>
    </location>
</feature>
<dbReference type="NCBIfam" id="TIGR00392">
    <property type="entry name" value="ileS"/>
    <property type="match status" value="1"/>
</dbReference>
<name>A0A932M0U0_UNCTE</name>
<dbReference type="GO" id="GO:0005829">
    <property type="term" value="C:cytosol"/>
    <property type="evidence" value="ECO:0007669"/>
    <property type="project" value="TreeGrafter"/>
</dbReference>
<dbReference type="Gene3D" id="3.40.50.620">
    <property type="entry name" value="HUPs"/>
    <property type="match status" value="2"/>
</dbReference>
<proteinExistence type="inferred from homology"/>
<protein>
    <recommendedName>
        <fullName evidence="2 11">Isoleucine--tRNA ligase</fullName>
        <ecNumber evidence="2 11">6.1.1.5</ecNumber>
    </recommendedName>
</protein>
<keyword evidence="4 12" id="KW-0436">Ligase</keyword>
<comment type="similarity">
    <text evidence="1">Belongs to the class-I aminoacyl-tRNA synthetase family. IleS type 1 subfamily.</text>
</comment>
<dbReference type="InterPro" id="IPR014729">
    <property type="entry name" value="Rossmann-like_a/b/a_fold"/>
</dbReference>
<dbReference type="AlphaFoldDB" id="A0A932M0U0"/>
<dbReference type="PRINTS" id="PR00984">
    <property type="entry name" value="TRNASYNTHILE"/>
</dbReference>
<evidence type="ECO:0000256" key="5">
    <source>
        <dbReference type="ARBA" id="ARBA00022741"/>
    </source>
</evidence>
<evidence type="ECO:0000256" key="4">
    <source>
        <dbReference type="ARBA" id="ARBA00022598"/>
    </source>
</evidence>
<evidence type="ECO:0000256" key="12">
    <source>
        <dbReference type="RuleBase" id="RU363035"/>
    </source>
</evidence>
<evidence type="ECO:0000256" key="7">
    <source>
        <dbReference type="ARBA" id="ARBA00022917"/>
    </source>
</evidence>
<dbReference type="GO" id="GO:0005524">
    <property type="term" value="F:ATP binding"/>
    <property type="evidence" value="ECO:0007669"/>
    <property type="project" value="UniProtKB-KW"/>
</dbReference>
<dbReference type="PANTHER" id="PTHR42765">
    <property type="entry name" value="SOLEUCYL-TRNA SYNTHETASE"/>
    <property type="match status" value="1"/>
</dbReference>
<evidence type="ECO:0000313" key="14">
    <source>
        <dbReference type="EMBL" id="MBI3014830.1"/>
    </source>
</evidence>
<dbReference type="EC" id="6.1.1.5" evidence="2 11"/>
<accession>A0A932M0U0</accession>
<evidence type="ECO:0000256" key="3">
    <source>
        <dbReference type="ARBA" id="ARBA00022490"/>
    </source>
</evidence>
<comment type="catalytic activity">
    <reaction evidence="10">
        <text>tRNA(Ile) + L-isoleucine + ATP = L-isoleucyl-tRNA(Ile) + AMP + diphosphate</text>
        <dbReference type="Rhea" id="RHEA:11060"/>
        <dbReference type="Rhea" id="RHEA-COMP:9666"/>
        <dbReference type="Rhea" id="RHEA-COMP:9695"/>
        <dbReference type="ChEBI" id="CHEBI:30616"/>
        <dbReference type="ChEBI" id="CHEBI:33019"/>
        <dbReference type="ChEBI" id="CHEBI:58045"/>
        <dbReference type="ChEBI" id="CHEBI:78442"/>
        <dbReference type="ChEBI" id="CHEBI:78528"/>
        <dbReference type="ChEBI" id="CHEBI:456215"/>
        <dbReference type="EC" id="6.1.1.5"/>
    </reaction>
</comment>
<evidence type="ECO:0000256" key="1">
    <source>
        <dbReference type="ARBA" id="ARBA00006887"/>
    </source>
</evidence>
<dbReference type="EMBL" id="JACPSX010000130">
    <property type="protein sequence ID" value="MBI3014830.1"/>
    <property type="molecule type" value="Genomic_DNA"/>
</dbReference>
<dbReference type="Gene3D" id="3.90.740.10">
    <property type="entry name" value="Valyl/Leucyl/Isoleucyl-tRNA synthetase, editing domain"/>
    <property type="match status" value="1"/>
</dbReference>
<dbReference type="InterPro" id="IPR002300">
    <property type="entry name" value="aa-tRNA-synth_Ia"/>
</dbReference>
<feature type="domain" description="Aminoacyl-tRNA synthetase class Ia" evidence="13">
    <location>
        <begin position="27"/>
        <end position="565"/>
    </location>
</feature>
<gene>
    <name evidence="14" type="primary">ileS</name>
    <name evidence="14" type="ORF">HYY65_07200</name>
</gene>
<dbReference type="PANTHER" id="PTHR42765:SF1">
    <property type="entry name" value="ISOLEUCINE--TRNA LIGASE, MITOCHONDRIAL"/>
    <property type="match status" value="1"/>
</dbReference>
<dbReference type="PROSITE" id="PS00178">
    <property type="entry name" value="AA_TRNA_LIGASE_I"/>
    <property type="match status" value="1"/>
</dbReference>
<comment type="caution">
    <text evidence="14">The sequence shown here is derived from an EMBL/GenBank/DDBJ whole genome shotgun (WGS) entry which is preliminary data.</text>
</comment>
<evidence type="ECO:0000313" key="15">
    <source>
        <dbReference type="Proteomes" id="UP000741360"/>
    </source>
</evidence>